<feature type="transmembrane region" description="Helical" evidence="1">
    <location>
        <begin position="59"/>
        <end position="77"/>
    </location>
</feature>
<feature type="transmembrane region" description="Helical" evidence="1">
    <location>
        <begin position="12"/>
        <end position="39"/>
    </location>
</feature>
<dbReference type="Proteomes" id="UP001162156">
    <property type="component" value="Unassembled WGS sequence"/>
</dbReference>
<comment type="caution">
    <text evidence="2">The sequence shown here is derived from an EMBL/GenBank/DDBJ whole genome shotgun (WGS) entry which is preliminary data.</text>
</comment>
<organism evidence="2 3">
    <name type="scientific">Rhamnusium bicolor</name>
    <dbReference type="NCBI Taxonomy" id="1586634"/>
    <lineage>
        <taxon>Eukaryota</taxon>
        <taxon>Metazoa</taxon>
        <taxon>Ecdysozoa</taxon>
        <taxon>Arthropoda</taxon>
        <taxon>Hexapoda</taxon>
        <taxon>Insecta</taxon>
        <taxon>Pterygota</taxon>
        <taxon>Neoptera</taxon>
        <taxon>Endopterygota</taxon>
        <taxon>Coleoptera</taxon>
        <taxon>Polyphaga</taxon>
        <taxon>Cucujiformia</taxon>
        <taxon>Chrysomeloidea</taxon>
        <taxon>Cerambycidae</taxon>
        <taxon>Lepturinae</taxon>
        <taxon>Rhagiini</taxon>
        <taxon>Rhamnusium</taxon>
    </lineage>
</organism>
<keyword evidence="1" id="KW-0472">Membrane</keyword>
<sequence length="109" mass="10733">MLDVDTEGCIALFSAGFLTAAVGLTGGFTPLTLIISPVLPLGLGGGGCLLGSVGLSEGLGLLGFLAGGGVIGLGIRLGGEGGGRSRTGNGFGWGGNCCFNWLSHPLRRE</sequence>
<proteinExistence type="predicted"/>
<keyword evidence="1" id="KW-1133">Transmembrane helix</keyword>
<evidence type="ECO:0000313" key="3">
    <source>
        <dbReference type="Proteomes" id="UP001162156"/>
    </source>
</evidence>
<reference evidence="2" key="1">
    <citation type="journal article" date="2023" name="Insect Mol. Biol.">
        <title>Genome sequencing provides insights into the evolution of gene families encoding plant cell wall-degrading enzymes in longhorned beetles.</title>
        <authorList>
            <person name="Shin N.R."/>
            <person name="Okamura Y."/>
            <person name="Kirsch R."/>
            <person name="Pauchet Y."/>
        </authorList>
    </citation>
    <scope>NUCLEOTIDE SEQUENCE</scope>
    <source>
        <strain evidence="2">RBIC_L_NR</strain>
    </source>
</reference>
<name>A0AAV8WS45_9CUCU</name>
<keyword evidence="1" id="KW-0812">Transmembrane</keyword>
<dbReference type="AlphaFoldDB" id="A0AAV8WS45"/>
<gene>
    <name evidence="2" type="ORF">NQ314_017934</name>
</gene>
<evidence type="ECO:0000256" key="1">
    <source>
        <dbReference type="SAM" id="Phobius"/>
    </source>
</evidence>
<accession>A0AAV8WS45</accession>
<dbReference type="EMBL" id="JANEYF010005035">
    <property type="protein sequence ID" value="KAJ8929384.1"/>
    <property type="molecule type" value="Genomic_DNA"/>
</dbReference>
<protein>
    <submittedName>
        <fullName evidence="2">Uncharacterized protein</fullName>
    </submittedName>
</protein>
<keyword evidence="3" id="KW-1185">Reference proteome</keyword>
<evidence type="ECO:0000313" key="2">
    <source>
        <dbReference type="EMBL" id="KAJ8929384.1"/>
    </source>
</evidence>